<dbReference type="InterPro" id="IPR031107">
    <property type="entry name" value="Small_HSP"/>
</dbReference>
<proteinExistence type="inferred from homology"/>
<dbReference type="RefSeq" id="WP_343880380.1">
    <property type="nucleotide sequence ID" value="NZ_BAAAIJ010000047.1"/>
</dbReference>
<comment type="caution">
    <text evidence="5">The sequence shown here is derived from an EMBL/GenBank/DDBJ whole genome shotgun (WGS) entry which is preliminary data.</text>
</comment>
<evidence type="ECO:0000313" key="5">
    <source>
        <dbReference type="EMBL" id="MFD1845988.1"/>
    </source>
</evidence>
<dbReference type="Gene3D" id="2.60.40.790">
    <property type="match status" value="1"/>
</dbReference>
<keyword evidence="6" id="KW-1185">Reference proteome</keyword>
<feature type="region of interest" description="Disordered" evidence="3">
    <location>
        <begin position="120"/>
        <end position="139"/>
    </location>
</feature>
<dbReference type="SUPFAM" id="SSF49764">
    <property type="entry name" value="HSP20-like chaperones"/>
    <property type="match status" value="1"/>
</dbReference>
<dbReference type="PANTHER" id="PTHR11527">
    <property type="entry name" value="HEAT-SHOCK PROTEIN 20 FAMILY MEMBER"/>
    <property type="match status" value="1"/>
</dbReference>
<protein>
    <submittedName>
        <fullName evidence="5">Hsp20/alpha crystallin family protein</fullName>
    </submittedName>
</protein>
<evidence type="ECO:0000256" key="3">
    <source>
        <dbReference type="SAM" id="MobiDB-lite"/>
    </source>
</evidence>
<comment type="similarity">
    <text evidence="1 2">Belongs to the small heat shock protein (HSP20) family.</text>
</comment>
<reference evidence="6" key="1">
    <citation type="journal article" date="2019" name="Int. J. Syst. Evol. Microbiol.">
        <title>The Global Catalogue of Microorganisms (GCM) 10K type strain sequencing project: providing services to taxonomists for standard genome sequencing and annotation.</title>
        <authorList>
            <consortium name="The Broad Institute Genomics Platform"/>
            <consortium name="The Broad Institute Genome Sequencing Center for Infectious Disease"/>
            <person name="Wu L."/>
            <person name="Ma J."/>
        </authorList>
    </citation>
    <scope>NUCLEOTIDE SEQUENCE [LARGE SCALE GENOMIC DNA]</scope>
    <source>
        <strain evidence="6">JCM 11496</strain>
    </source>
</reference>
<evidence type="ECO:0000313" key="6">
    <source>
        <dbReference type="Proteomes" id="UP001597307"/>
    </source>
</evidence>
<dbReference type="EMBL" id="JBHUGA010000011">
    <property type="protein sequence ID" value="MFD1845988.1"/>
    <property type="molecule type" value="Genomic_DNA"/>
</dbReference>
<feature type="domain" description="SHSP" evidence="4">
    <location>
        <begin position="20"/>
        <end position="139"/>
    </location>
</feature>
<evidence type="ECO:0000256" key="2">
    <source>
        <dbReference type="RuleBase" id="RU003616"/>
    </source>
</evidence>
<accession>A0ABW4Q5Z5</accession>
<dbReference type="CDD" id="cd06464">
    <property type="entry name" value="ACD_sHsps-like"/>
    <property type="match status" value="1"/>
</dbReference>
<dbReference type="Proteomes" id="UP001597307">
    <property type="component" value="Unassembled WGS sequence"/>
</dbReference>
<dbReference type="InterPro" id="IPR008978">
    <property type="entry name" value="HSP20-like_chaperone"/>
</dbReference>
<sequence>MSDLSRWSPMDLLNSMDRLFDTKRGATPIRVEEYVDGDHLVVKAEVPGVDPDKDIEITLDEGFLNIRAERKEREEHKDGDNFHSEFRYGSFSRTVPLPVGVKEEDIKAQYVDGVLEVRLPVPKEPAEPPTPKKVPISRG</sequence>
<dbReference type="Pfam" id="PF00011">
    <property type="entry name" value="HSP20"/>
    <property type="match status" value="1"/>
</dbReference>
<dbReference type="PROSITE" id="PS01031">
    <property type="entry name" value="SHSP"/>
    <property type="match status" value="1"/>
</dbReference>
<evidence type="ECO:0000256" key="1">
    <source>
        <dbReference type="PROSITE-ProRule" id="PRU00285"/>
    </source>
</evidence>
<evidence type="ECO:0000259" key="4">
    <source>
        <dbReference type="PROSITE" id="PS01031"/>
    </source>
</evidence>
<dbReference type="InterPro" id="IPR002068">
    <property type="entry name" value="A-crystallin/Hsp20_dom"/>
</dbReference>
<organism evidence="5 6">
    <name type="scientific">Arthrobacter flavus</name>
    <dbReference type="NCBI Taxonomy" id="95172"/>
    <lineage>
        <taxon>Bacteria</taxon>
        <taxon>Bacillati</taxon>
        <taxon>Actinomycetota</taxon>
        <taxon>Actinomycetes</taxon>
        <taxon>Micrococcales</taxon>
        <taxon>Micrococcaceae</taxon>
        <taxon>Arthrobacter</taxon>
    </lineage>
</organism>
<gene>
    <name evidence="5" type="ORF">ACFSFX_05190</name>
</gene>
<name>A0ABW4Q5Z5_9MICC</name>